<keyword evidence="2" id="KW-1185">Reference proteome</keyword>
<dbReference type="AlphaFoldDB" id="A0ABD2VVZ8"/>
<dbReference type="Proteomes" id="UP001627154">
    <property type="component" value="Unassembled WGS sequence"/>
</dbReference>
<dbReference type="EMBL" id="JBJJXI010000166">
    <property type="protein sequence ID" value="KAL3384890.1"/>
    <property type="molecule type" value="Genomic_DNA"/>
</dbReference>
<evidence type="ECO:0000313" key="1">
    <source>
        <dbReference type="EMBL" id="KAL3384890.1"/>
    </source>
</evidence>
<name>A0ABD2VVZ8_9HYME</name>
<evidence type="ECO:0008006" key="3">
    <source>
        <dbReference type="Google" id="ProtNLM"/>
    </source>
</evidence>
<comment type="caution">
    <text evidence="1">The sequence shown here is derived from an EMBL/GenBank/DDBJ whole genome shotgun (WGS) entry which is preliminary data.</text>
</comment>
<evidence type="ECO:0000313" key="2">
    <source>
        <dbReference type="Proteomes" id="UP001627154"/>
    </source>
</evidence>
<organism evidence="1 2">
    <name type="scientific">Trichogramma kaykai</name>
    <dbReference type="NCBI Taxonomy" id="54128"/>
    <lineage>
        <taxon>Eukaryota</taxon>
        <taxon>Metazoa</taxon>
        <taxon>Ecdysozoa</taxon>
        <taxon>Arthropoda</taxon>
        <taxon>Hexapoda</taxon>
        <taxon>Insecta</taxon>
        <taxon>Pterygota</taxon>
        <taxon>Neoptera</taxon>
        <taxon>Endopterygota</taxon>
        <taxon>Hymenoptera</taxon>
        <taxon>Apocrita</taxon>
        <taxon>Proctotrupomorpha</taxon>
        <taxon>Chalcidoidea</taxon>
        <taxon>Trichogrammatidae</taxon>
        <taxon>Trichogramma</taxon>
    </lineage>
</organism>
<protein>
    <recommendedName>
        <fullName evidence="3">C2H2-type domain-containing protein</fullName>
    </recommendedName>
</protein>
<gene>
    <name evidence="1" type="ORF">TKK_019299</name>
</gene>
<reference evidence="1 2" key="1">
    <citation type="journal article" date="2024" name="bioRxiv">
        <title>A reference genome for Trichogramma kaykai: A tiny desert-dwelling parasitoid wasp with competing sex-ratio distorters.</title>
        <authorList>
            <person name="Culotta J."/>
            <person name="Lindsey A.R."/>
        </authorList>
    </citation>
    <scope>NUCLEOTIDE SEQUENCE [LARGE SCALE GENOMIC DNA]</scope>
    <source>
        <strain evidence="1 2">KSX58</strain>
    </source>
</reference>
<accession>A0ABD2VVZ8</accession>
<sequence>MQNELSDVPVNRATSSSDDSENKILLYEEFVLWNPKNGKFSVISMSDNDKCINKVETQTAKLKITSRIFNAVPRIRVRKNLIKIFDNFESAQTSEKEVKTLSNENIQDSVSVGNSEPEKKSQEEVKTLINENIHDSVIVDNSEPERTSQEEVKNLIDEKSEVDVGGQTESKIVVKIEDTGELQADCEKLVIENCTFKRFECYKCKINCKSHYQVQKHIYLNHNGIGFYECRMCKFTFNCSIRYGSININLYRHLKLDPCDLCKSFVNFGCAK</sequence>
<proteinExistence type="predicted"/>